<protein>
    <recommendedName>
        <fullName evidence="3">YqhG</fullName>
    </recommendedName>
</protein>
<keyword evidence="2" id="KW-1185">Reference proteome</keyword>
<gene>
    <name evidence="1" type="ORF">SAMN05192534_106121</name>
</gene>
<organism evidence="1 2">
    <name type="scientific">Alteribacillus persepolensis</name>
    <dbReference type="NCBI Taxonomy" id="568899"/>
    <lineage>
        <taxon>Bacteria</taxon>
        <taxon>Bacillati</taxon>
        <taxon>Bacillota</taxon>
        <taxon>Bacilli</taxon>
        <taxon>Bacillales</taxon>
        <taxon>Bacillaceae</taxon>
        <taxon>Alteribacillus</taxon>
    </lineage>
</organism>
<evidence type="ECO:0008006" key="3">
    <source>
        <dbReference type="Google" id="ProtNLM"/>
    </source>
</evidence>
<dbReference type="OrthoDB" id="2433584at2"/>
<dbReference type="EMBL" id="FNDK01000006">
    <property type="protein sequence ID" value="SDH50238.1"/>
    <property type="molecule type" value="Genomic_DNA"/>
</dbReference>
<proteinExistence type="predicted"/>
<sequence length="267" mass="31262">MEQHALHQFVRRYFSANDADILHDDNKRLTVQLTEELDQQLMNRPFYWQYIKKTGGVPQPMTLTFITKGEKEKQEKAEYLHFGSPRLHQIFTSAKQKGTWTILYEETEAAKEPTPLFPWLLANVKVSYASHQRKDSIYSFGLQLIHGQMVDNMMEKLKQKSLHNLTPAHSFPMHSLIQTTSGLQRMKRYLEQQLSEESGDWAENAWKRMKEELHILEAYHTSSSQPKEEYEQEKQAIIERYQPQINVSIINSGLFYLGDSSLPSDIQ</sequence>
<dbReference type="AlphaFoldDB" id="A0A1G8CXK8"/>
<reference evidence="1 2" key="1">
    <citation type="submission" date="2016-10" db="EMBL/GenBank/DDBJ databases">
        <authorList>
            <person name="de Groot N.N."/>
        </authorList>
    </citation>
    <scope>NUCLEOTIDE SEQUENCE [LARGE SCALE GENOMIC DNA]</scope>
    <source>
        <strain evidence="1 2">DSM 21632</strain>
    </source>
</reference>
<name>A0A1G8CXK8_9BACI</name>
<dbReference type="InterPro" id="IPR024562">
    <property type="entry name" value="YqhG"/>
</dbReference>
<dbReference type="Proteomes" id="UP000199163">
    <property type="component" value="Unassembled WGS sequence"/>
</dbReference>
<dbReference type="RefSeq" id="WP_091272476.1">
    <property type="nucleotide sequence ID" value="NZ_FNDK01000006.1"/>
</dbReference>
<evidence type="ECO:0000313" key="2">
    <source>
        <dbReference type="Proteomes" id="UP000199163"/>
    </source>
</evidence>
<dbReference type="STRING" id="568899.SAMN05192534_106121"/>
<evidence type="ECO:0000313" key="1">
    <source>
        <dbReference type="EMBL" id="SDH50238.1"/>
    </source>
</evidence>
<dbReference type="Pfam" id="PF11079">
    <property type="entry name" value="YqhG"/>
    <property type="match status" value="1"/>
</dbReference>
<accession>A0A1G8CXK8</accession>